<evidence type="ECO:0000313" key="2">
    <source>
        <dbReference type="Proteomes" id="UP000475545"/>
    </source>
</evidence>
<reference evidence="1 2" key="1">
    <citation type="submission" date="2019-11" db="EMBL/GenBank/DDBJ databases">
        <title>Gordonia sp. nov., a novel actinobacterium isolated from mangrove soil in Hainan.</title>
        <authorList>
            <person name="Huang X."/>
            <person name="Xie Y."/>
            <person name="Chu X."/>
            <person name="Xiao K."/>
        </authorList>
    </citation>
    <scope>NUCLEOTIDE SEQUENCE [LARGE SCALE GENOMIC DNA]</scope>
    <source>
        <strain evidence="1 2">HNM0687</strain>
    </source>
</reference>
<dbReference type="RefSeq" id="WP_160904565.1">
    <property type="nucleotide sequence ID" value="NZ_CP102850.1"/>
</dbReference>
<gene>
    <name evidence="1" type="ORF">GIY30_23870</name>
</gene>
<organism evidence="1 2">
    <name type="scientific">Gordonia mangrovi</name>
    <dbReference type="NCBI Taxonomy" id="2665643"/>
    <lineage>
        <taxon>Bacteria</taxon>
        <taxon>Bacillati</taxon>
        <taxon>Actinomycetota</taxon>
        <taxon>Actinomycetes</taxon>
        <taxon>Mycobacteriales</taxon>
        <taxon>Gordoniaceae</taxon>
        <taxon>Gordonia</taxon>
    </lineage>
</organism>
<name>A0A6L7GWA7_9ACTN</name>
<comment type="caution">
    <text evidence="1">The sequence shown here is derived from an EMBL/GenBank/DDBJ whole genome shotgun (WGS) entry which is preliminary data.</text>
</comment>
<dbReference type="AlphaFoldDB" id="A0A6L7GWA7"/>
<keyword evidence="2" id="KW-1185">Reference proteome</keyword>
<accession>A0A6L7GWA7</accession>
<evidence type="ECO:0000313" key="1">
    <source>
        <dbReference type="EMBL" id="MXP24364.1"/>
    </source>
</evidence>
<proteinExistence type="predicted"/>
<protein>
    <submittedName>
        <fullName evidence="1">Uncharacterized protein</fullName>
    </submittedName>
</protein>
<dbReference type="Proteomes" id="UP000475545">
    <property type="component" value="Unassembled WGS sequence"/>
</dbReference>
<sequence length="147" mass="16528">MTDAKPSCRSAIEITSGSGAHTVMTYRIPTPSGAVLATDLYDVTADDLIEVKSSIDRETLRLALGQILDYERFIRPKLRTLLVPERPAQEMIDLFSTLAMGSLGRSTMDSRCLDVDRFALSRIPHRSSATNAHVWRSRRRVPSTWHR</sequence>
<dbReference type="EMBL" id="WMBR01000012">
    <property type="protein sequence ID" value="MXP24364.1"/>
    <property type="molecule type" value="Genomic_DNA"/>
</dbReference>